<evidence type="ECO:0000313" key="3">
    <source>
        <dbReference type="EMBL" id="KAG2582557.1"/>
    </source>
</evidence>
<dbReference type="PANTHER" id="PTHR21495">
    <property type="entry name" value="NUCLEOPORIN-RELATED"/>
    <property type="match status" value="1"/>
</dbReference>
<name>A0A8T0RBS4_PANVG</name>
<dbReference type="InterPro" id="IPR004265">
    <property type="entry name" value="Dirigent"/>
</dbReference>
<feature type="chain" id="PRO_5036511343" description="Dirigent protein" evidence="1">
    <location>
        <begin position="23"/>
        <end position="174"/>
    </location>
</feature>
<comment type="subunit">
    <text evidence="1">Homodimer.</text>
</comment>
<dbReference type="Pfam" id="PF03018">
    <property type="entry name" value="Dirigent"/>
    <property type="match status" value="1"/>
</dbReference>
<dbReference type="Proteomes" id="UP000823388">
    <property type="component" value="Chromosome 6K"/>
</dbReference>
<proteinExistence type="inferred from homology"/>
<keyword evidence="4" id="KW-1185">Reference proteome</keyword>
<comment type="function">
    <text evidence="1">Dirigent proteins impart stereoselectivity on the phenoxy radical-coupling reaction, yielding optically active lignans from two molecules of coniferyl alcohol in the biosynthesis of lignans, flavonolignans, and alkaloids and thus plays a central role in plant secondary metabolism.</text>
</comment>
<keyword evidence="1" id="KW-0732">Signal</keyword>
<comment type="caution">
    <text evidence="2">The sequence shown here is derived from an EMBL/GenBank/DDBJ whole genome shotgun (WGS) entry which is preliminary data.</text>
</comment>
<dbReference type="OrthoDB" id="602353at2759"/>
<feature type="signal peptide" evidence="1">
    <location>
        <begin position="1"/>
        <end position="22"/>
    </location>
</feature>
<evidence type="ECO:0000313" key="4">
    <source>
        <dbReference type="Proteomes" id="UP000823388"/>
    </source>
</evidence>
<comment type="subcellular location">
    <subcellularLocation>
        <location evidence="1">Secreted</location>
        <location evidence="1">Extracellular space</location>
        <location evidence="1">Apoplast</location>
    </subcellularLocation>
</comment>
<dbReference type="EMBL" id="CM029047">
    <property type="protein sequence ID" value="KAG2582555.1"/>
    <property type="molecule type" value="Genomic_DNA"/>
</dbReference>
<protein>
    <recommendedName>
        <fullName evidence="1">Dirigent protein</fullName>
    </recommendedName>
</protein>
<reference evidence="2" key="1">
    <citation type="submission" date="2020-05" db="EMBL/GenBank/DDBJ databases">
        <title>WGS assembly of Panicum virgatum.</title>
        <authorList>
            <person name="Lovell J.T."/>
            <person name="Jenkins J."/>
            <person name="Shu S."/>
            <person name="Juenger T.E."/>
            <person name="Schmutz J."/>
        </authorList>
    </citation>
    <scope>NUCLEOTIDE SEQUENCE</scope>
    <source>
        <strain evidence="2">AP13</strain>
    </source>
</reference>
<sequence length="174" mass="18615">MASYYAIVVLSLLVFSISAGHALDEQELKTTLYIKQNYAQDQRVVGTDTVVINWVIKDGPDAAANTIGHAEGLTTHANLATNFWVTIFDMVFEGGSLAGSTLKVMGLHGGMSTGQGQWSVMGGTGELTMARGIINYKITQEDGTSRTFEISICVFYTSKSTVPLLGGINIGLFP</sequence>
<organism evidence="2 4">
    <name type="scientific">Panicum virgatum</name>
    <name type="common">Blackwell switchgrass</name>
    <dbReference type="NCBI Taxonomy" id="38727"/>
    <lineage>
        <taxon>Eukaryota</taxon>
        <taxon>Viridiplantae</taxon>
        <taxon>Streptophyta</taxon>
        <taxon>Embryophyta</taxon>
        <taxon>Tracheophyta</taxon>
        <taxon>Spermatophyta</taxon>
        <taxon>Magnoliopsida</taxon>
        <taxon>Liliopsida</taxon>
        <taxon>Poales</taxon>
        <taxon>Poaceae</taxon>
        <taxon>PACMAD clade</taxon>
        <taxon>Panicoideae</taxon>
        <taxon>Panicodae</taxon>
        <taxon>Paniceae</taxon>
        <taxon>Panicinae</taxon>
        <taxon>Panicum</taxon>
        <taxon>Panicum sect. Hiantes</taxon>
    </lineage>
</organism>
<dbReference type="GO" id="GO:0048046">
    <property type="term" value="C:apoplast"/>
    <property type="evidence" value="ECO:0007669"/>
    <property type="project" value="UniProtKB-SubCell"/>
</dbReference>
<dbReference type="EMBL" id="CM029047">
    <property type="protein sequence ID" value="KAG2582557.1"/>
    <property type="molecule type" value="Genomic_DNA"/>
</dbReference>
<gene>
    <name evidence="2" type="ORF">PVAP13_6KG198500</name>
    <name evidence="3" type="ORF">PVAP13_6KG198512</name>
</gene>
<comment type="similarity">
    <text evidence="1">Belongs to the plant dirigent protein family.</text>
</comment>
<keyword evidence="1" id="KW-0964">Secreted</keyword>
<accession>A0A8T0RBS4</accession>
<dbReference type="AlphaFoldDB" id="A0A8T0RBS4"/>
<keyword evidence="1" id="KW-0052">Apoplast</keyword>
<evidence type="ECO:0000256" key="1">
    <source>
        <dbReference type="RuleBase" id="RU363099"/>
    </source>
</evidence>
<evidence type="ECO:0000313" key="2">
    <source>
        <dbReference type="EMBL" id="KAG2582555.1"/>
    </source>
</evidence>